<organism evidence="2 3">
    <name type="scientific">Methylobrevis pamukkalensis</name>
    <dbReference type="NCBI Taxonomy" id="1439726"/>
    <lineage>
        <taxon>Bacteria</taxon>
        <taxon>Pseudomonadati</taxon>
        <taxon>Pseudomonadota</taxon>
        <taxon>Alphaproteobacteria</taxon>
        <taxon>Hyphomicrobiales</taxon>
        <taxon>Pleomorphomonadaceae</taxon>
        <taxon>Methylobrevis</taxon>
    </lineage>
</organism>
<sequence length="134" mass="14198">MSALRHAALRPLAASPVDAPTIVAGVQDGRTPTQQTGQAEGQPAARLAVVAPSVPPVAAAEGGTRFSRLRFASLVLAGVYPIITTLLYVVLPLTDGWATWQRTLVIAPIMVGIMVFGLIPTLQSRFRRFLNVPS</sequence>
<dbReference type="Proteomes" id="UP000094622">
    <property type="component" value="Unassembled WGS sequence"/>
</dbReference>
<evidence type="ECO:0000313" key="3">
    <source>
        <dbReference type="Proteomes" id="UP000094622"/>
    </source>
</evidence>
<comment type="caution">
    <text evidence="2">The sequence shown here is derived from an EMBL/GenBank/DDBJ whole genome shotgun (WGS) entry which is preliminary data.</text>
</comment>
<accession>A0A1E3GYH1</accession>
<name>A0A1E3GYH1_9HYPH</name>
<keyword evidence="1" id="KW-0472">Membrane</keyword>
<keyword evidence="1" id="KW-0812">Transmembrane</keyword>
<keyword evidence="3" id="KW-1185">Reference proteome</keyword>
<feature type="transmembrane region" description="Helical" evidence="1">
    <location>
        <begin position="103"/>
        <end position="122"/>
    </location>
</feature>
<keyword evidence="1" id="KW-1133">Transmembrane helix</keyword>
<dbReference type="RefSeq" id="WP_342586293.1">
    <property type="nucleotide sequence ID" value="NZ_MCRJ01000110.1"/>
</dbReference>
<dbReference type="AlphaFoldDB" id="A0A1E3GYH1"/>
<reference evidence="2 3" key="1">
    <citation type="submission" date="2016-07" db="EMBL/GenBank/DDBJ databases">
        <title>Draft Genome Sequence of Methylobrevis pamukkalensis PK2.</title>
        <authorList>
            <person name="Vasilenko O.V."/>
            <person name="Doronina N.V."/>
            <person name="Shmareva M.N."/>
            <person name="Tarlachkov S.V."/>
            <person name="Mustakhimov I."/>
            <person name="Trotsenko Y.A."/>
        </authorList>
    </citation>
    <scope>NUCLEOTIDE SEQUENCE [LARGE SCALE GENOMIC DNA]</scope>
    <source>
        <strain evidence="2 3">PK2</strain>
    </source>
</reference>
<protein>
    <submittedName>
        <fullName evidence="2">Uncharacterized protein</fullName>
    </submittedName>
</protein>
<feature type="transmembrane region" description="Helical" evidence="1">
    <location>
        <begin position="71"/>
        <end position="91"/>
    </location>
</feature>
<dbReference type="EMBL" id="MCRJ01000110">
    <property type="protein sequence ID" value="ODN69092.1"/>
    <property type="molecule type" value="Genomic_DNA"/>
</dbReference>
<gene>
    <name evidence="2" type="ORF">A6302_03597</name>
</gene>
<evidence type="ECO:0000313" key="2">
    <source>
        <dbReference type="EMBL" id="ODN69092.1"/>
    </source>
</evidence>
<proteinExistence type="predicted"/>
<evidence type="ECO:0000256" key="1">
    <source>
        <dbReference type="SAM" id="Phobius"/>
    </source>
</evidence>